<evidence type="ECO:0008006" key="4">
    <source>
        <dbReference type="Google" id="ProtNLM"/>
    </source>
</evidence>
<feature type="transmembrane region" description="Helical" evidence="1">
    <location>
        <begin position="6"/>
        <end position="26"/>
    </location>
</feature>
<name>A0ABS7E4R6_9GAMM</name>
<dbReference type="EMBL" id="JAHZST010000009">
    <property type="protein sequence ID" value="MBW8184655.1"/>
    <property type="molecule type" value="Genomic_DNA"/>
</dbReference>
<dbReference type="Proteomes" id="UP001195963">
    <property type="component" value="Unassembled WGS sequence"/>
</dbReference>
<protein>
    <recommendedName>
        <fullName evidence="4">RsgI N-terminal anti-sigma domain-containing protein</fullName>
    </recommendedName>
</protein>
<keyword evidence="1" id="KW-0812">Transmembrane</keyword>
<reference evidence="2 3" key="1">
    <citation type="submission" date="2021-07" db="EMBL/GenBank/DDBJ databases">
        <title>Shewanella sp. nov, isolated from SCS.</title>
        <authorList>
            <person name="Cao W.R."/>
        </authorList>
    </citation>
    <scope>NUCLEOTIDE SEQUENCE [LARGE SCALE GENOMIC DNA]</scope>
    <source>
        <strain evidence="2 3">NR704-98</strain>
    </source>
</reference>
<keyword evidence="3" id="KW-1185">Reference proteome</keyword>
<evidence type="ECO:0000313" key="2">
    <source>
        <dbReference type="EMBL" id="MBW8184655.1"/>
    </source>
</evidence>
<comment type="caution">
    <text evidence="2">The sequence shown here is derived from an EMBL/GenBank/DDBJ whole genome shotgun (WGS) entry which is preliminary data.</text>
</comment>
<sequence length="173" mass="19118">MDNLDVVAILGTGATGFSFLMLFIGYKLTSDVQNKILDTSLLDFEPEKLKIWEEMAGKQLNNTRIFLGFTLLFLMAGLAILIHRPEAEVVLSLTPVEAEHPTILYIQNRKITLDENGKGLIVLKDEHALNIDNSTVFSKLSKLEAKLSASTTSENALIQQLSDNTNDSGFGDF</sequence>
<organism evidence="2 3">
    <name type="scientific">Shewanella nanhaiensis</name>
    <dbReference type="NCBI Taxonomy" id="2864872"/>
    <lineage>
        <taxon>Bacteria</taxon>
        <taxon>Pseudomonadati</taxon>
        <taxon>Pseudomonadota</taxon>
        <taxon>Gammaproteobacteria</taxon>
        <taxon>Alteromonadales</taxon>
        <taxon>Shewanellaceae</taxon>
        <taxon>Shewanella</taxon>
    </lineage>
</organism>
<accession>A0ABS7E4R6</accession>
<gene>
    <name evidence="2" type="ORF">K0625_13350</name>
</gene>
<feature type="transmembrane region" description="Helical" evidence="1">
    <location>
        <begin position="65"/>
        <end position="83"/>
    </location>
</feature>
<dbReference type="RefSeq" id="WP_012324907.1">
    <property type="nucleotide sequence ID" value="NZ_JAHZST010000009.1"/>
</dbReference>
<keyword evidence="1" id="KW-0472">Membrane</keyword>
<evidence type="ECO:0000256" key="1">
    <source>
        <dbReference type="SAM" id="Phobius"/>
    </source>
</evidence>
<proteinExistence type="predicted"/>
<keyword evidence="1" id="KW-1133">Transmembrane helix</keyword>
<evidence type="ECO:0000313" key="3">
    <source>
        <dbReference type="Proteomes" id="UP001195963"/>
    </source>
</evidence>